<protein>
    <recommendedName>
        <fullName evidence="6">DH domain-containing protein</fullName>
    </recommendedName>
</protein>
<evidence type="ECO:0000259" key="4">
    <source>
        <dbReference type="PROSITE" id="PS50010"/>
    </source>
</evidence>
<dbReference type="Gene3D" id="2.30.29.30">
    <property type="entry name" value="Pleckstrin-homology domain (PH domain)/Phosphotyrosine-binding domain (PTB)"/>
    <property type="match status" value="1"/>
</dbReference>
<feature type="coiled-coil region" evidence="1">
    <location>
        <begin position="172"/>
        <end position="199"/>
    </location>
</feature>
<feature type="compositionally biased region" description="Gly residues" evidence="2">
    <location>
        <begin position="382"/>
        <end position="399"/>
    </location>
</feature>
<keyword evidence="1" id="KW-0175">Coiled coil</keyword>
<name>A0A7S4NWX6_9EUKA</name>
<sequence length="464" mass="52064">MTDHRRLILMEIFETEKLYVKDLQYIVDEWLKPLRSSEIISRGQLPDVFGNIELILNVNSELFEKLDKCFHSYPEGTPGEQINGFGEIFEASSRLLVCYHQFCSNHQKALECFSAWRKNSSKFDNFASEKEGTGLSLGSYLIKPVQRICKYPLLFRELLKHTPEGHPDRAPLEKASDTLKDVTLQINEIKRAAENLSKLHEVDNQISGFHDGIITEGRVFVKDGTLNKINPKKKIQERHFFLFSDILIWCEKGGVKKTLYRYRGHLELKSSLVKKPDPLRDQTPKGMIPPHLMKCSLQVVQMAKQKVYTLVAKDEKETAEWYTTFEKVIAGEYNLSSSTSEEKDTSTTEAPKFSRTSSIIPSPAAPAPSENSAGGIPTPLEAGGGGGGDAGGSAIGGSQTGQAQSVDSAELKSLEEKNMELSKRLKDALADLEIVKKEKKEMEELLTGLVERLGTLERLVEYQH</sequence>
<gene>
    <name evidence="5" type="ORF">NAES01612_LOCUS15604</name>
</gene>
<dbReference type="InterPro" id="IPR001849">
    <property type="entry name" value="PH_domain"/>
</dbReference>
<evidence type="ECO:0000259" key="3">
    <source>
        <dbReference type="PROSITE" id="PS50003"/>
    </source>
</evidence>
<evidence type="ECO:0008006" key="6">
    <source>
        <dbReference type="Google" id="ProtNLM"/>
    </source>
</evidence>
<dbReference type="SUPFAM" id="SSF48065">
    <property type="entry name" value="DBL homology domain (DH-domain)"/>
    <property type="match status" value="1"/>
</dbReference>
<proteinExistence type="predicted"/>
<dbReference type="GO" id="GO:0005829">
    <property type="term" value="C:cytosol"/>
    <property type="evidence" value="ECO:0007669"/>
    <property type="project" value="TreeGrafter"/>
</dbReference>
<dbReference type="SMART" id="SM00233">
    <property type="entry name" value="PH"/>
    <property type="match status" value="1"/>
</dbReference>
<feature type="region of interest" description="Disordered" evidence="2">
    <location>
        <begin position="336"/>
        <end position="410"/>
    </location>
</feature>
<dbReference type="InterPro" id="IPR011993">
    <property type="entry name" value="PH-like_dom_sf"/>
</dbReference>
<dbReference type="PROSITE" id="PS50003">
    <property type="entry name" value="PH_DOMAIN"/>
    <property type="match status" value="1"/>
</dbReference>
<organism evidence="5">
    <name type="scientific">Paramoeba aestuarina</name>
    <dbReference type="NCBI Taxonomy" id="180227"/>
    <lineage>
        <taxon>Eukaryota</taxon>
        <taxon>Amoebozoa</taxon>
        <taxon>Discosea</taxon>
        <taxon>Flabellinia</taxon>
        <taxon>Dactylopodida</taxon>
        <taxon>Paramoebidae</taxon>
        <taxon>Paramoeba</taxon>
    </lineage>
</organism>
<dbReference type="SMART" id="SM00325">
    <property type="entry name" value="RhoGEF"/>
    <property type="match status" value="1"/>
</dbReference>
<dbReference type="Pfam" id="PF22697">
    <property type="entry name" value="SOS1_NGEF_PH"/>
    <property type="match status" value="1"/>
</dbReference>
<dbReference type="InterPro" id="IPR035899">
    <property type="entry name" value="DBL_dom_sf"/>
</dbReference>
<dbReference type="InterPro" id="IPR055251">
    <property type="entry name" value="SOS1_NGEF_PH"/>
</dbReference>
<feature type="domain" description="DH" evidence="4">
    <location>
        <begin position="4"/>
        <end position="189"/>
    </location>
</feature>
<feature type="coiled-coil region" evidence="1">
    <location>
        <begin position="411"/>
        <end position="459"/>
    </location>
</feature>
<feature type="domain" description="PH" evidence="3">
    <location>
        <begin position="219"/>
        <end position="330"/>
    </location>
</feature>
<dbReference type="Pfam" id="PF00621">
    <property type="entry name" value="RhoGEF"/>
    <property type="match status" value="1"/>
</dbReference>
<reference evidence="5" key="1">
    <citation type="submission" date="2021-01" db="EMBL/GenBank/DDBJ databases">
        <authorList>
            <person name="Corre E."/>
            <person name="Pelletier E."/>
            <person name="Niang G."/>
            <person name="Scheremetjew M."/>
            <person name="Finn R."/>
            <person name="Kale V."/>
            <person name="Holt S."/>
            <person name="Cochrane G."/>
            <person name="Meng A."/>
            <person name="Brown T."/>
            <person name="Cohen L."/>
        </authorList>
    </citation>
    <scope>NUCLEOTIDE SEQUENCE</scope>
    <source>
        <strain evidence="5">SoJaBio B1-5/56/2</strain>
    </source>
</reference>
<dbReference type="InterPro" id="IPR053086">
    <property type="entry name" value="RhoGEF_domain"/>
</dbReference>
<accession>A0A7S4NWX6</accession>
<evidence type="ECO:0000256" key="2">
    <source>
        <dbReference type="SAM" id="MobiDB-lite"/>
    </source>
</evidence>
<dbReference type="AlphaFoldDB" id="A0A7S4NWX6"/>
<evidence type="ECO:0000313" key="5">
    <source>
        <dbReference type="EMBL" id="CAE2315033.1"/>
    </source>
</evidence>
<dbReference type="PANTHER" id="PTHR45834">
    <property type="entry name" value="RHO GUANINE NUCLEOTIDE EXCHANGE FACTOR 9-RELATED"/>
    <property type="match status" value="1"/>
</dbReference>
<dbReference type="EMBL" id="HBKR01023772">
    <property type="protein sequence ID" value="CAE2315033.1"/>
    <property type="molecule type" value="Transcribed_RNA"/>
</dbReference>
<dbReference type="CDD" id="cd00160">
    <property type="entry name" value="RhoGEF"/>
    <property type="match status" value="1"/>
</dbReference>
<dbReference type="PANTHER" id="PTHR45834:SF3">
    <property type="entry name" value="RHO GUANINE NUCLEOTIDE EXCHANGE FACTOR 3, ISOFORM L"/>
    <property type="match status" value="1"/>
</dbReference>
<dbReference type="GO" id="GO:0005085">
    <property type="term" value="F:guanyl-nucleotide exchange factor activity"/>
    <property type="evidence" value="ECO:0007669"/>
    <property type="project" value="InterPro"/>
</dbReference>
<dbReference type="PROSITE" id="PS50010">
    <property type="entry name" value="DH_2"/>
    <property type="match status" value="1"/>
</dbReference>
<dbReference type="Gene3D" id="1.20.900.10">
    <property type="entry name" value="Dbl homology (DH) domain"/>
    <property type="match status" value="1"/>
</dbReference>
<dbReference type="InterPro" id="IPR000219">
    <property type="entry name" value="DH_dom"/>
</dbReference>
<dbReference type="SUPFAM" id="SSF50729">
    <property type="entry name" value="PH domain-like"/>
    <property type="match status" value="1"/>
</dbReference>
<evidence type="ECO:0000256" key="1">
    <source>
        <dbReference type="SAM" id="Coils"/>
    </source>
</evidence>